<dbReference type="EMBL" id="VULT01000007">
    <property type="protein sequence ID" value="MSS17278.1"/>
    <property type="molecule type" value="Genomic_DNA"/>
</dbReference>
<gene>
    <name evidence="3" type="ORF">FYJ29_05805</name>
</gene>
<feature type="domain" description="GLUG" evidence="2">
    <location>
        <begin position="475"/>
        <end position="500"/>
    </location>
</feature>
<dbReference type="Gene3D" id="2.160.20.110">
    <property type="match status" value="4"/>
</dbReference>
<keyword evidence="4" id="KW-1185">Reference proteome</keyword>
<feature type="domain" description="GLUG" evidence="2">
    <location>
        <begin position="560"/>
        <end position="586"/>
    </location>
</feature>
<comment type="caution">
    <text evidence="3">The sequence shown here is derived from an EMBL/GenBank/DDBJ whole genome shotgun (WGS) entry which is preliminary data.</text>
</comment>
<feature type="chain" id="PRO_5026841331" description="GLUG domain-containing protein" evidence="1">
    <location>
        <begin position="24"/>
        <end position="2045"/>
    </location>
</feature>
<evidence type="ECO:0000256" key="1">
    <source>
        <dbReference type="SAM" id="SignalP"/>
    </source>
</evidence>
<name>A0A6L5XDF0_9BACT</name>
<reference evidence="3 4" key="1">
    <citation type="submission" date="2019-08" db="EMBL/GenBank/DDBJ databases">
        <title>In-depth cultivation of the pig gut microbiome towards novel bacterial diversity and tailored functional studies.</title>
        <authorList>
            <person name="Wylensek D."/>
            <person name="Hitch T.C.A."/>
            <person name="Clavel T."/>
        </authorList>
    </citation>
    <scope>NUCLEOTIDE SEQUENCE [LARGE SCALE GENOMIC DNA]</scope>
    <source>
        <strain evidence="3 4">Oil-RF-744-WCA-WT-10</strain>
    </source>
</reference>
<dbReference type="Pfam" id="PF07581">
    <property type="entry name" value="Glug"/>
    <property type="match status" value="2"/>
</dbReference>
<feature type="signal peptide" evidence="1">
    <location>
        <begin position="1"/>
        <end position="23"/>
    </location>
</feature>
<evidence type="ECO:0000313" key="3">
    <source>
        <dbReference type="EMBL" id="MSS17278.1"/>
    </source>
</evidence>
<evidence type="ECO:0000259" key="2">
    <source>
        <dbReference type="Pfam" id="PF07581"/>
    </source>
</evidence>
<accession>A0A6L5XDF0</accession>
<dbReference type="Proteomes" id="UP000483362">
    <property type="component" value="Unassembled WGS sequence"/>
</dbReference>
<sequence>MLMRKVTTLLLLFGAMATSMAWAQNVDLAAVDMQKGGQELDPAAVQVSGDAQQATVVKNAVLKPGAITRHPARKATRKRAVASVTDLAGKGVMTYGSLISTNGAGGSSTEISPVGNDSILISNFWLGGVNVKAGVNLTQKTISIPSQYAYTHNTYGEMDLATVTSAAEPDYDTPITGTIDDNGTITLDGMWAIFVKSGKNAGNILYAGYDTEIEKANGQMRVKYINDASDTTYYDWNVVVAQTGKNLVTVKNFGNHGKTIEVVLKADSTLSIDQQLVFEGGSTMGNFYTLPADWSTGKTTGSTIVGKVNGNQLSWGNWIMLSTNKYYTGKLLDGTVTANFDFAIPQLVVTEWQGEGTEANPWKIKTLDDLILLADKVNNDPDQTYGGPYTFHTKSFNGKYFRVENDIDMSGYRFTPIGNAWTQRFSGTFDGNGHTLTGLNVNTGVKGYAGLFGCADTASVIKNLTLKNVKVSSMYYYTAGVVGYQDHGNIENCHVTGTITSEGIGSGGIVALGNNVKNSTFEGTIASTGGINGGIAGETYGHIDNCWAKGTVKAAGPTDTYTAGGIVGTAYNADAKVTNCYFTGTVDGSTHSNLYLGGVVGQVYKGTVDGCFAVANVYGFDSKSGVGGVVGVLQGTVLNSYATGHVRSTSSRQCGGITGLLKPYVNSTAQGNDTVQSTVKNCYFTGRLNAETYQYVPETEVRETLGTIEAGSSPTVENVYFDQQMVDLKSQHYRVLTSDLTSANGPKGFPADKWTFTQNFYPRLKGIDDNAVAQQGASVLKLDADFPDNANYVANNATFYLLGNSVAKVYEGGKLSDKGANVTIEGTTLKLNGTFGTDTLVIYNPNDMAITPRLFVLKVAPRFFEGTGKKESPFLIKNKADLIKLSELTTKVGQYYPGVYFLQTADIDLEKDTAFVGICNQITNYTYSRFAGTYDGGGHAIHNMKLEYVQWKDHPQGEPETGNGTKSCIYKGFIGQTDAMGVVKNLTLAADCQIELWGFAGGFVGYNWGTVDNCRNYATIYGYSGTVGGIVGSNCKGAVVKNSLNAGNVYTGFTTVGGISGTNGGTIENCENVGNVEAKVLSDFVKESRIHIAGGISGSSSGGVFRNVVNAGLVSAPRNVGGLVGSISGTIKSDGCNDIYQGLNYGTILTQDLTTTGNIGGNGYASIGTYEHCYYDKQATGLQAAANDGMPGAEAVPTATLTSGKALAGYADSLWLFSKGRYPMLKSFVNDAVAVEAAQVVLTAADGETVKQMQHNATLSNVQGTTWKLAQGKAFAIDGTTLKVPATSSLVGDTLTATLGGFTRPYLLQAVSPVPLAGSGTQADPYQIHSAGEWNAFAQYMAATTNPFEGQYVKIMNDIDFGDTTFVAIAYDGVTSFNGTLDGARHTVKGIKYTPKASYQGAIALIGAKATVNDLTLEGTVTSAKTYTGGFSGKMKGVLNNCVNNVAVTTTAASTGGFAAYAYKNAVFNNCENKAAVSSSKDAVAGFAANAEDDVYFNNSVNSGKVAYTGTSTSARNVAGFVAVGNGSHYYACLNKGEIAAGKAAQVAGIQAYSNSASTVYFVSTGNEGALSGASSVAGLIGYTSKNKAPLYIDSCYNVADINTTLKTTYATAGLVGCLTPGSRVMNSYNTGTITADASIYNGNIFGYSEDAKSEAERSYVTNCYNTGGIIATNYAAGIGGRIPAYCTIDSCYNTGEITATFGASGIGNIMGNYVVIQNSWNSGNCQTSKQGAGGINGYGNYIAHVVNCFNTGNIGSYAAGSYNVGGLGGQSMATYINCYNRGVVNGTKGVGGLVGQSSRGNATRLGTSFYNCYNAGRVIPGDTTSGNIVGTVTPANWDSTNVVENTYYVTDFGTFAQDTIQATPISVKQLAALTEFAPSPTAVATSGVDAAAGWDALDEFSFPVIPGFTSNDCARAYAAAVVLTNDNDTYGGVASTMMLGTPDGVTWTSSNDALTITGNEAVHKAGAQGVVLTATCGQFSAPWTVDLLEGTGVTDVHNANQIVKTVYYNVAGIEVPASNVESGQVYIEVNTYSDGTTRSTKVRK</sequence>
<proteinExistence type="predicted"/>
<keyword evidence="1" id="KW-0732">Signal</keyword>
<protein>
    <recommendedName>
        <fullName evidence="2">GLUG domain-containing protein</fullName>
    </recommendedName>
</protein>
<dbReference type="InterPro" id="IPR011493">
    <property type="entry name" value="GLUG"/>
</dbReference>
<evidence type="ECO:0000313" key="4">
    <source>
        <dbReference type="Proteomes" id="UP000483362"/>
    </source>
</evidence>
<organism evidence="3 4">
    <name type="scientific">Sodaliphilus pleomorphus</name>
    <dbReference type="NCBI Taxonomy" id="2606626"/>
    <lineage>
        <taxon>Bacteria</taxon>
        <taxon>Pseudomonadati</taxon>
        <taxon>Bacteroidota</taxon>
        <taxon>Bacteroidia</taxon>
        <taxon>Bacteroidales</taxon>
        <taxon>Muribaculaceae</taxon>
        <taxon>Sodaliphilus</taxon>
    </lineage>
</organism>